<evidence type="ECO:0000256" key="5">
    <source>
        <dbReference type="ARBA" id="ARBA00023211"/>
    </source>
</evidence>
<dbReference type="GO" id="GO:0042132">
    <property type="term" value="F:fructose 1,6-bisphosphate 1-phosphatase activity"/>
    <property type="evidence" value="ECO:0007669"/>
    <property type="project" value="UniProtKB-EC"/>
</dbReference>
<evidence type="ECO:0000256" key="6">
    <source>
        <dbReference type="ARBA" id="ARBA00023277"/>
    </source>
</evidence>
<dbReference type="EMBL" id="ACJD01000003">
    <property type="protein sequence ID" value="EEH14792.1"/>
    <property type="molecule type" value="Genomic_DNA"/>
</dbReference>
<dbReference type="Proteomes" id="UP000003678">
    <property type="component" value="Unassembled WGS sequence"/>
</dbReference>
<evidence type="ECO:0000313" key="11">
    <source>
        <dbReference type="Proteomes" id="UP000003678"/>
    </source>
</evidence>
<keyword evidence="4" id="KW-0378">Hydrolase</keyword>
<dbReference type="Gene3D" id="3.40.190.90">
    <property type="match status" value="1"/>
</dbReference>
<dbReference type="GO" id="GO:0030388">
    <property type="term" value="P:fructose 1,6-bisphosphate metabolic process"/>
    <property type="evidence" value="ECO:0007669"/>
    <property type="project" value="TreeGrafter"/>
</dbReference>
<dbReference type="GO" id="GO:0006071">
    <property type="term" value="P:glycerol metabolic process"/>
    <property type="evidence" value="ECO:0007669"/>
    <property type="project" value="InterPro"/>
</dbReference>
<evidence type="ECO:0000313" key="10">
    <source>
        <dbReference type="EMBL" id="EEH14792.1"/>
    </source>
</evidence>
<feature type="binding site" evidence="8">
    <location>
        <position position="128"/>
    </location>
    <ligand>
        <name>Mn(2+)</name>
        <dbReference type="ChEBI" id="CHEBI:29035"/>
        <label>2</label>
    </ligand>
</feature>
<evidence type="ECO:0000256" key="3">
    <source>
        <dbReference type="ARBA" id="ARBA00022723"/>
    </source>
</evidence>
<sequence>MTKGLNNVAMGRRWRRCRINAIQIQDFVQMAKTAEQHPHGLDRILTLELVRVAERAAVAAARLRGRGDEMAADQAAVDAMRQELNRLPITGTVVIGEGERDEAPMLYIGEEVGTKQGPAVDIALDPLEGTTICAKNLPNSLAVIAIAEKGNLLYAPDVYMEKIAVGPGYPKGVVDLDATPTDNIMSIAKAKGVKPNEITACIMDRPRHARLIEEVRATGAAIRLIGDGDVAGVMHTTDPDETGIDIYIGIGGAPEGVLAAAALRCIGGQMQGRLQLNTEEKVARAAKMGISDPKKIYTLEEMAKGDVLFAATGVTDGNMLSGVKFARDYIQTHTIVMRSSSQTVREIKARHQDLSKF</sequence>
<dbReference type="Pfam" id="PF03320">
    <property type="entry name" value="FBPase_glpX"/>
    <property type="match status" value="1"/>
</dbReference>
<evidence type="ECO:0000256" key="2">
    <source>
        <dbReference type="ARBA" id="ARBA00008989"/>
    </source>
</evidence>
<dbReference type="PANTHER" id="PTHR30447:SF0">
    <property type="entry name" value="FRUCTOSE-1,6-BISPHOSPHATASE 1 CLASS 2-RELATED"/>
    <property type="match status" value="1"/>
</dbReference>
<keyword evidence="5 8" id="KW-0464">Manganese</keyword>
<keyword evidence="3 8" id="KW-0479">Metal-binding</keyword>
<feature type="binding site" evidence="9">
    <location>
        <begin position="205"/>
        <end position="207"/>
    </location>
    <ligand>
        <name>substrate</name>
    </ligand>
</feature>
<reference evidence="10 11" key="1">
    <citation type="submission" date="2009-03" db="EMBL/GenBank/DDBJ databases">
        <authorList>
            <person name="Setubal J.C."/>
            <person name="Boyle S."/>
            <person name="Crasta O.R."/>
            <person name="Gillespie J.J."/>
            <person name="Kenyon R.W."/>
            <person name="Lu J."/>
            <person name="Mane S."/>
            <person name="Nagrani S."/>
            <person name="Shallom J.M."/>
            <person name="Shallom S."/>
            <person name="Shukla M."/>
            <person name="Snyder E.E."/>
            <person name="Sobral B.W."/>
            <person name="Wattam A.R."/>
            <person name="Will R."/>
            <person name="Williams K."/>
            <person name="Yoo H."/>
            <person name="Bruce D.H."/>
            <person name="Detter C."/>
            <person name="Munk C."/>
            <person name="Brettin T.S."/>
            <person name="Ficht T."/>
        </authorList>
    </citation>
    <scope>NUCLEOTIDE SEQUENCE [LARGE SCALE GENOMIC DNA]</scope>
    <source>
        <strain evidence="10 11">Cudo</strain>
    </source>
</reference>
<proteinExistence type="inferred from homology"/>
<dbReference type="AlphaFoldDB" id="C0G708"/>
<feature type="binding site" evidence="9">
    <location>
        <begin position="227"/>
        <end position="229"/>
    </location>
    <ligand>
        <name>substrate</name>
    </ligand>
</feature>
<dbReference type="GO" id="GO:0005829">
    <property type="term" value="C:cytosol"/>
    <property type="evidence" value="ECO:0007669"/>
    <property type="project" value="TreeGrafter"/>
</dbReference>
<dbReference type="NCBIfam" id="TIGR00330">
    <property type="entry name" value="glpX"/>
    <property type="match status" value="1"/>
</dbReference>
<organism evidence="10 11">
    <name type="scientific">Brucella ceti str. Cudo</name>
    <dbReference type="NCBI Taxonomy" id="595497"/>
    <lineage>
        <taxon>Bacteria</taxon>
        <taxon>Pseudomonadati</taxon>
        <taxon>Pseudomonadota</taxon>
        <taxon>Alphaproteobacteria</taxon>
        <taxon>Hyphomicrobiales</taxon>
        <taxon>Brucellaceae</taxon>
        <taxon>Brucella/Ochrobactrum group</taxon>
        <taxon>Brucella</taxon>
    </lineage>
</organism>
<feature type="binding site" evidence="8">
    <location>
        <position position="125"/>
    </location>
    <ligand>
        <name>Mn(2+)</name>
        <dbReference type="ChEBI" id="CHEBI:29035"/>
        <label>2</label>
    </ligand>
</feature>
<evidence type="ECO:0000256" key="4">
    <source>
        <dbReference type="ARBA" id="ARBA00022801"/>
    </source>
</evidence>
<feature type="binding site" evidence="9">
    <location>
        <position position="159"/>
    </location>
    <ligand>
        <name>substrate</name>
    </ligand>
</feature>
<comment type="similarity">
    <text evidence="2 7">Belongs to the FBPase class 2 family.</text>
</comment>
<dbReference type="SUPFAM" id="SSF56655">
    <property type="entry name" value="Carbohydrate phosphatase"/>
    <property type="match status" value="1"/>
</dbReference>
<accession>C0G708</accession>
<feature type="binding site" evidence="8">
    <location>
        <position position="97"/>
    </location>
    <ligand>
        <name>Mn(2+)</name>
        <dbReference type="ChEBI" id="CHEBI:29035"/>
        <label>1</label>
    </ligand>
</feature>
<gene>
    <name evidence="10" type="primary">glpX</name>
    <name evidence="10" type="ORF">BCETI_3000567</name>
</gene>
<dbReference type="PANTHER" id="PTHR30447">
    <property type="entry name" value="FRUCTOSE-1,6-BISPHOSPHATASE CLASS 2"/>
    <property type="match status" value="1"/>
</dbReference>
<dbReference type="PIRSF" id="PIRSF004532">
    <property type="entry name" value="GlpX"/>
    <property type="match status" value="1"/>
</dbReference>
<feature type="binding site" evidence="8">
    <location>
        <position position="73"/>
    </location>
    <ligand>
        <name>Mn(2+)</name>
        <dbReference type="ChEBI" id="CHEBI:29035"/>
        <label>1</label>
    </ligand>
</feature>
<dbReference type="Gene3D" id="3.30.540.10">
    <property type="entry name" value="Fructose-1,6-Bisphosphatase, subunit A, domain 1"/>
    <property type="match status" value="1"/>
</dbReference>
<feature type="binding site" evidence="9">
    <location>
        <position position="252"/>
    </location>
    <ligand>
        <name>substrate</name>
    </ligand>
</feature>
<comment type="caution">
    <text evidence="10">The sequence shown here is derived from an EMBL/GenBank/DDBJ whole genome shotgun (WGS) entry which is preliminary data.</text>
</comment>
<evidence type="ECO:0000256" key="7">
    <source>
        <dbReference type="PIRNR" id="PIRNR004532"/>
    </source>
</evidence>
<dbReference type="CDD" id="cd01516">
    <property type="entry name" value="FBPase_glpX"/>
    <property type="match status" value="1"/>
</dbReference>
<evidence type="ECO:0000256" key="1">
    <source>
        <dbReference type="ARBA" id="ARBA00001273"/>
    </source>
</evidence>
<feature type="binding site" evidence="9">
    <location>
        <begin position="128"/>
        <end position="130"/>
    </location>
    <ligand>
        <name>substrate</name>
    </ligand>
</feature>
<name>C0G708_9HYPH</name>
<comment type="cofactor">
    <cofactor evidence="8">
        <name>Mn(2+)</name>
        <dbReference type="ChEBI" id="CHEBI:29035"/>
    </cofactor>
</comment>
<evidence type="ECO:0000256" key="9">
    <source>
        <dbReference type="PIRSR" id="PIRSR004532-2"/>
    </source>
</evidence>
<dbReference type="GO" id="GO:0006094">
    <property type="term" value="P:gluconeogenesis"/>
    <property type="evidence" value="ECO:0007669"/>
    <property type="project" value="InterPro"/>
</dbReference>
<feature type="binding site" evidence="8">
    <location>
        <position position="255"/>
    </location>
    <ligand>
        <name>Mn(2+)</name>
        <dbReference type="ChEBI" id="CHEBI:29035"/>
        <label>2</label>
    </ligand>
</feature>
<comment type="catalytic activity">
    <reaction evidence="1">
        <text>beta-D-fructose 1,6-bisphosphate + H2O = beta-D-fructose 6-phosphate + phosphate</text>
        <dbReference type="Rhea" id="RHEA:11064"/>
        <dbReference type="ChEBI" id="CHEBI:15377"/>
        <dbReference type="ChEBI" id="CHEBI:32966"/>
        <dbReference type="ChEBI" id="CHEBI:43474"/>
        <dbReference type="ChEBI" id="CHEBI:57634"/>
        <dbReference type="EC" id="3.1.3.11"/>
    </reaction>
</comment>
<dbReference type="InterPro" id="IPR004464">
    <property type="entry name" value="FBPase_class-2/SBPase"/>
</dbReference>
<keyword evidence="6 7" id="KW-0119">Carbohydrate metabolism</keyword>
<dbReference type="FunFam" id="3.40.190.90:FF:000001">
    <property type="entry name" value="Fructose-1,6-bisphosphatase"/>
    <property type="match status" value="1"/>
</dbReference>
<dbReference type="GO" id="GO:0030145">
    <property type="term" value="F:manganese ion binding"/>
    <property type="evidence" value="ECO:0007669"/>
    <property type="project" value="UniProtKB-ARBA"/>
</dbReference>
<evidence type="ECO:0000256" key="8">
    <source>
        <dbReference type="PIRSR" id="PIRSR004532-1"/>
    </source>
</evidence>
<protein>
    <recommendedName>
        <fullName evidence="7">Fructose-1,6-bisphosphatase</fullName>
    </recommendedName>
</protein>